<reference evidence="16" key="1">
    <citation type="submission" date="2014-12" db="EMBL/GenBank/DDBJ databases">
        <title>Whole genome sequences of four Staphylococcus schleiferi canine isolates.</title>
        <authorList>
            <person name="Misic A.M."/>
            <person name="Cain C."/>
            <person name="Morris D.O."/>
            <person name="Rankin S."/>
            <person name="Beiting D."/>
        </authorList>
    </citation>
    <scope>NUCLEOTIDE SEQUENCE</scope>
    <source>
        <strain evidence="16">ASB11</strain>
        <strain evidence="17">ASB9</strain>
    </source>
</reference>
<evidence type="ECO:0000313" key="18">
    <source>
        <dbReference type="Proteomes" id="UP000038622"/>
    </source>
</evidence>
<evidence type="ECO:0000256" key="14">
    <source>
        <dbReference type="PIRSR" id="PIRSR006621-2"/>
    </source>
</evidence>
<evidence type="ECO:0000256" key="13">
    <source>
        <dbReference type="PIRSR" id="PIRSR006621-1"/>
    </source>
</evidence>
<evidence type="ECO:0000256" key="5">
    <source>
        <dbReference type="ARBA" id="ARBA00022643"/>
    </source>
</evidence>
<dbReference type="InterPro" id="IPR035587">
    <property type="entry name" value="DUS-like_FMN-bd"/>
</dbReference>
<evidence type="ECO:0000256" key="12">
    <source>
        <dbReference type="PIRNR" id="PIRNR006621"/>
    </source>
</evidence>
<dbReference type="GO" id="GO:0050660">
    <property type="term" value="F:flavin adenine dinucleotide binding"/>
    <property type="evidence" value="ECO:0007669"/>
    <property type="project" value="InterPro"/>
</dbReference>
<dbReference type="Gene3D" id="3.20.20.70">
    <property type="entry name" value="Aldolase class I"/>
    <property type="match status" value="1"/>
</dbReference>
<sequence length="329" mass="36610">MEKLIFENLLFLAPLAGYTDLPFRSVVKRFGVDVTVSEMVSSHALVHAFHKTAKMLEKSPEEQPFSVQIAGSKEQIVAQAVEKINGLKGIDIIDFNCGCPAPKVANHGNGSGLLKDLNHLVQLLRLIKEKSNKPYSSVKVRLGFESKIPLEIAHALNDAPVDFVVVHARTRADRYKKERIDYESVRLMRQVLNKPLIANGEIDSPKKAREVLAYTGANGVMIGRSSLTQPWIFWQIKNNTEDLPAVLKKDLVLEHFDKMVAFYGDRGVVMFRKNLHAYAKGHANAGAFKTAVNSMTQPQEARAQIEEFFSAPTPLSPLPQIVSLNNQSV</sequence>
<comment type="catalytic activity">
    <reaction evidence="11">
        <text>a 5,6-dihydrouridine in tRNA + NAD(+) = a uridine in tRNA + NADH + H(+)</text>
        <dbReference type="Rhea" id="RHEA:54452"/>
        <dbReference type="Rhea" id="RHEA-COMP:13339"/>
        <dbReference type="Rhea" id="RHEA-COMP:13887"/>
        <dbReference type="ChEBI" id="CHEBI:15378"/>
        <dbReference type="ChEBI" id="CHEBI:57540"/>
        <dbReference type="ChEBI" id="CHEBI:57945"/>
        <dbReference type="ChEBI" id="CHEBI:65315"/>
        <dbReference type="ChEBI" id="CHEBI:74443"/>
    </reaction>
</comment>
<gene>
    <name evidence="16" type="ORF">HAL011_08740</name>
    <name evidence="17" type="ORF">HAL09_04270</name>
</gene>
<evidence type="ECO:0000256" key="10">
    <source>
        <dbReference type="ARBA" id="ARBA00048205"/>
    </source>
</evidence>
<evidence type="ECO:0000313" key="17">
    <source>
        <dbReference type="EMBL" id="CRF43871.1"/>
    </source>
</evidence>
<dbReference type="PIRSF" id="PIRSF006621">
    <property type="entry name" value="Dus"/>
    <property type="match status" value="1"/>
</dbReference>
<keyword evidence="18" id="KW-1185">Reference proteome</keyword>
<dbReference type="Proteomes" id="UP000041394">
    <property type="component" value="Unassembled WGS sequence"/>
</dbReference>
<evidence type="ECO:0000256" key="3">
    <source>
        <dbReference type="ARBA" id="ARBA00022555"/>
    </source>
</evidence>
<feature type="binding site" evidence="14">
    <location>
        <position position="167"/>
    </location>
    <ligand>
        <name>FMN</name>
        <dbReference type="ChEBI" id="CHEBI:58210"/>
    </ligand>
</feature>
<keyword evidence="8" id="KW-0694">RNA-binding</keyword>
<name>A0A0K2X525_9HELI</name>
<dbReference type="InterPro" id="IPR013785">
    <property type="entry name" value="Aldolase_TIM"/>
</dbReference>
<dbReference type="InterPro" id="IPR018517">
    <property type="entry name" value="tRNA_hU_synthase_CS"/>
</dbReference>
<evidence type="ECO:0000259" key="15">
    <source>
        <dbReference type="Pfam" id="PF01207"/>
    </source>
</evidence>
<proteinExistence type="inferred from homology"/>
<dbReference type="STRING" id="1578720.HAL011_08740"/>
<evidence type="ECO:0000256" key="8">
    <source>
        <dbReference type="ARBA" id="ARBA00022884"/>
    </source>
</evidence>
<keyword evidence="5 12" id="KW-0288">FMN</keyword>
<dbReference type="EMBL" id="CDML01000030">
    <property type="protein sequence ID" value="CRF41091.1"/>
    <property type="molecule type" value="Genomic_DNA"/>
</dbReference>
<dbReference type="EMBL" id="CDMN01000015">
    <property type="protein sequence ID" value="CRF43871.1"/>
    <property type="molecule type" value="Genomic_DNA"/>
</dbReference>
<accession>A0A0K2X525</accession>
<feature type="domain" description="DUS-like FMN-binding" evidence="15">
    <location>
        <begin position="12"/>
        <end position="308"/>
    </location>
</feature>
<organism evidence="16 18">
    <name type="scientific">Helicobacter ailurogastricus</name>
    <dbReference type="NCBI Taxonomy" id="1578720"/>
    <lineage>
        <taxon>Bacteria</taxon>
        <taxon>Pseudomonadati</taxon>
        <taxon>Campylobacterota</taxon>
        <taxon>Epsilonproteobacteria</taxon>
        <taxon>Campylobacterales</taxon>
        <taxon>Helicobacteraceae</taxon>
        <taxon>Helicobacter</taxon>
    </lineage>
</organism>
<dbReference type="Proteomes" id="UP000038622">
    <property type="component" value="Unassembled WGS sequence"/>
</dbReference>
<keyword evidence="4 12" id="KW-0285">Flavoprotein</keyword>
<keyword evidence="6 12" id="KW-0819">tRNA processing</keyword>
<dbReference type="RefSeq" id="WP_053942030.1">
    <property type="nucleotide sequence ID" value="NZ_BSWO01000051.1"/>
</dbReference>
<dbReference type="EC" id="1.3.1.-" evidence="12"/>
<comment type="catalytic activity">
    <reaction evidence="10">
        <text>a 5,6-dihydrouridine in tRNA + NADP(+) = a uridine in tRNA + NADPH + H(+)</text>
        <dbReference type="Rhea" id="RHEA:23624"/>
        <dbReference type="Rhea" id="RHEA-COMP:13339"/>
        <dbReference type="Rhea" id="RHEA-COMP:13887"/>
        <dbReference type="ChEBI" id="CHEBI:15378"/>
        <dbReference type="ChEBI" id="CHEBI:57783"/>
        <dbReference type="ChEBI" id="CHEBI:58349"/>
        <dbReference type="ChEBI" id="CHEBI:65315"/>
        <dbReference type="ChEBI" id="CHEBI:74443"/>
    </reaction>
</comment>
<dbReference type="SUPFAM" id="SSF51395">
    <property type="entry name" value="FMN-linked oxidoreductases"/>
    <property type="match status" value="1"/>
</dbReference>
<dbReference type="InterPro" id="IPR001269">
    <property type="entry name" value="DUS_fam"/>
</dbReference>
<feature type="active site" description="Proton donor" evidence="13">
    <location>
        <position position="99"/>
    </location>
</feature>
<evidence type="ECO:0000256" key="7">
    <source>
        <dbReference type="ARBA" id="ARBA00022857"/>
    </source>
</evidence>
<dbReference type="PANTHER" id="PTHR45846:SF1">
    <property type="entry name" value="TRNA-DIHYDROURIDINE(47) SYNTHASE [NAD(P)(+)]-LIKE"/>
    <property type="match status" value="1"/>
</dbReference>
<keyword evidence="3" id="KW-0820">tRNA-binding</keyword>
<feature type="binding site" evidence="14">
    <location>
        <begin position="223"/>
        <end position="224"/>
    </location>
    <ligand>
        <name>FMN</name>
        <dbReference type="ChEBI" id="CHEBI:58210"/>
    </ligand>
</feature>
<evidence type="ECO:0000313" key="16">
    <source>
        <dbReference type="EMBL" id="CRF41091.1"/>
    </source>
</evidence>
<dbReference type="Gene3D" id="1.10.1200.80">
    <property type="entry name" value="Putative flavin oxidoreducatase, domain 2"/>
    <property type="match status" value="1"/>
</dbReference>
<dbReference type="CDD" id="cd02801">
    <property type="entry name" value="DUS_like_FMN"/>
    <property type="match status" value="1"/>
</dbReference>
<feature type="binding site" evidence="14">
    <location>
        <position position="68"/>
    </location>
    <ligand>
        <name>FMN</name>
        <dbReference type="ChEBI" id="CHEBI:58210"/>
    </ligand>
</feature>
<keyword evidence="14" id="KW-0547">Nucleotide-binding</keyword>
<dbReference type="Pfam" id="PF01207">
    <property type="entry name" value="Dus"/>
    <property type="match status" value="1"/>
</dbReference>
<reference evidence="19" key="2">
    <citation type="submission" date="2014-12" db="EMBL/GenBank/DDBJ databases">
        <authorList>
            <person name="Jaenicke S."/>
        </authorList>
    </citation>
    <scope>NUCLEOTIDE SEQUENCE [LARGE SCALE GENOMIC DNA]</scope>
</reference>
<evidence type="ECO:0000313" key="19">
    <source>
        <dbReference type="Proteomes" id="UP000041394"/>
    </source>
</evidence>
<dbReference type="InterPro" id="IPR024036">
    <property type="entry name" value="tRNA-dHydroUridine_Synthase_C"/>
</dbReference>
<evidence type="ECO:0000256" key="4">
    <source>
        <dbReference type="ARBA" id="ARBA00022630"/>
    </source>
</evidence>
<keyword evidence="9 12" id="KW-0560">Oxidoreductase</keyword>
<comment type="function">
    <text evidence="2 12">Catalyzes the synthesis of 5,6-dihydrouridine (D), a modified base found in the D-loop of most tRNAs, via the reduction of the C5-C6 double bond in target uridines.</text>
</comment>
<protein>
    <recommendedName>
        <fullName evidence="12">tRNA-dihydrouridine synthase</fullName>
        <ecNumber evidence="12">1.3.1.-</ecNumber>
    </recommendedName>
</protein>
<feature type="binding site" evidence="14">
    <location>
        <position position="139"/>
    </location>
    <ligand>
        <name>FMN</name>
        <dbReference type="ChEBI" id="CHEBI:58210"/>
    </ligand>
</feature>
<comment type="cofactor">
    <cofactor evidence="1 12 14">
        <name>FMN</name>
        <dbReference type="ChEBI" id="CHEBI:58210"/>
    </cofactor>
</comment>
<evidence type="ECO:0000256" key="11">
    <source>
        <dbReference type="ARBA" id="ARBA00048802"/>
    </source>
</evidence>
<evidence type="ECO:0000256" key="1">
    <source>
        <dbReference type="ARBA" id="ARBA00001917"/>
    </source>
</evidence>
<dbReference type="GO" id="GO:0017150">
    <property type="term" value="F:tRNA dihydrouridine synthase activity"/>
    <property type="evidence" value="ECO:0007669"/>
    <property type="project" value="InterPro"/>
</dbReference>
<keyword evidence="7" id="KW-0521">NADP</keyword>
<reference evidence="18" key="3">
    <citation type="submission" date="2014-12" db="EMBL/GenBank/DDBJ databases">
        <authorList>
            <person name="Smet A."/>
        </authorList>
    </citation>
    <scope>NUCLEOTIDE SEQUENCE [LARGE SCALE GENOMIC DNA]</scope>
</reference>
<evidence type="ECO:0000256" key="2">
    <source>
        <dbReference type="ARBA" id="ARBA00002790"/>
    </source>
</evidence>
<evidence type="ECO:0000256" key="6">
    <source>
        <dbReference type="ARBA" id="ARBA00022694"/>
    </source>
</evidence>
<comment type="similarity">
    <text evidence="12">Belongs to the dus family.</text>
</comment>
<dbReference type="GO" id="GO:0000049">
    <property type="term" value="F:tRNA binding"/>
    <property type="evidence" value="ECO:0007669"/>
    <property type="project" value="UniProtKB-KW"/>
</dbReference>
<dbReference type="AlphaFoldDB" id="A0A0K2X525"/>
<dbReference type="PROSITE" id="PS01136">
    <property type="entry name" value="UPF0034"/>
    <property type="match status" value="1"/>
</dbReference>
<dbReference type="PANTHER" id="PTHR45846">
    <property type="entry name" value="TRNA-DIHYDROURIDINE(47) SYNTHASE [NAD(P)(+)]-LIKE"/>
    <property type="match status" value="1"/>
</dbReference>
<evidence type="ECO:0000256" key="9">
    <source>
        <dbReference type="ARBA" id="ARBA00023002"/>
    </source>
</evidence>